<accession>A0A0N9PI10</accession>
<evidence type="ECO:0000256" key="1">
    <source>
        <dbReference type="SAM" id="MobiDB-lite"/>
    </source>
</evidence>
<feature type="compositionally biased region" description="Acidic residues" evidence="1">
    <location>
        <begin position="46"/>
        <end position="87"/>
    </location>
</feature>
<organism evidence="2 3">
    <name type="scientific">Port-miou virus</name>
    <dbReference type="NCBI Taxonomy" id="1733873"/>
    <lineage>
        <taxon>Viruses</taxon>
        <taxon>Varidnaviria</taxon>
        <taxon>Bamfordvirae</taxon>
        <taxon>Nucleocytoviricota</taxon>
        <taxon>Megaviricetes</taxon>
        <taxon>Pimascovirales</taxon>
        <taxon>Pimascovirales incertae sedis</taxon>
        <taxon>Marseilleviridae</taxon>
        <taxon>Losannavirus</taxon>
        <taxon>Losannavirus lausannense</taxon>
        <taxon>Lausannevirus</taxon>
    </lineage>
</organism>
<proteinExistence type="predicted"/>
<gene>
    <name evidence="2" type="ORF">PMV_369</name>
</gene>
<sequence length="157" mass="18282">MSFLQVISSNEPFVPGVFYTLRELLEERVPQIQDETPELVERLGDDEVPELIDIPNDEDVPELIEGSDGEDDESGEEPEYSLEDEDQDFLGEHLERLRTQIFQLSGHDECFNLLCPCGRCDKYRGQPLVYQKPTFKTQVSVEDFTQYSDFEMTQRFF</sequence>
<dbReference type="Proteomes" id="UP000319438">
    <property type="component" value="Segment"/>
</dbReference>
<dbReference type="EMBL" id="KT428292">
    <property type="protein sequence ID" value="ALH07067.1"/>
    <property type="molecule type" value="Genomic_DNA"/>
</dbReference>
<evidence type="ECO:0000313" key="2">
    <source>
        <dbReference type="EMBL" id="ALH07067.1"/>
    </source>
</evidence>
<protein>
    <submittedName>
        <fullName evidence="2">Uncharacterized protein</fullName>
    </submittedName>
</protein>
<name>A0A0N9PI10_9VIRU</name>
<reference evidence="2" key="1">
    <citation type="journal article" date="2015" name="Genome Announc.">
        <title>Complete Genome Sequence of a New Member of the Marseilleviridae Recovered from the Brackish Submarine Spring in the Cassis Port-Miou Calanque, France.</title>
        <authorList>
            <person name="Doutre G."/>
            <person name="Arfib B."/>
            <person name="Rochette P."/>
            <person name="Claverie J.M."/>
            <person name="Bonin P."/>
            <person name="Abergel C."/>
        </authorList>
    </citation>
    <scope>NUCLEOTIDE SEQUENCE [LARGE SCALE GENOMIC DNA]</scope>
    <source>
        <strain evidence="2">1</strain>
    </source>
</reference>
<evidence type="ECO:0000313" key="3">
    <source>
        <dbReference type="Proteomes" id="UP000319438"/>
    </source>
</evidence>
<feature type="region of interest" description="Disordered" evidence="1">
    <location>
        <begin position="36"/>
        <end position="87"/>
    </location>
</feature>